<organism evidence="2 3">
    <name type="scientific">Streptomyces venezuelae</name>
    <dbReference type="NCBI Taxonomy" id="54571"/>
    <lineage>
        <taxon>Bacteria</taxon>
        <taxon>Bacillati</taxon>
        <taxon>Actinomycetota</taxon>
        <taxon>Actinomycetes</taxon>
        <taxon>Kitasatosporales</taxon>
        <taxon>Streptomycetaceae</taxon>
        <taxon>Streptomyces</taxon>
    </lineage>
</organism>
<keyword evidence="1" id="KW-0732">Signal</keyword>
<accession>A0A5P2BRT5</accession>
<evidence type="ECO:0000313" key="2">
    <source>
        <dbReference type="EMBL" id="QES32680.1"/>
    </source>
</evidence>
<gene>
    <name evidence="2" type="ORF">DEJ48_04040</name>
</gene>
<feature type="chain" id="PRO_5024982623" description="Peptidase inhibitor family I36 protein" evidence="1">
    <location>
        <begin position="36"/>
        <end position="152"/>
    </location>
</feature>
<proteinExistence type="predicted"/>
<sequence>MTMRLTRALKRASVVTTTMAALGAGALTLAPTAGATSWNIDKWPSFWQPCGTYMCLYYSPNLDNASWTPTSTSDKDLGGNKFGNHGTGTAGAGQVVRNNAASMGNNTTNCHVATFVSPNFQGDANWLHAGHGGNLNSTLRNNEASIRVDSCT</sequence>
<dbReference type="EMBL" id="CP029192">
    <property type="protein sequence ID" value="QES32680.1"/>
    <property type="molecule type" value="Genomic_DNA"/>
</dbReference>
<name>A0A5P2BRT5_STRVZ</name>
<evidence type="ECO:0000313" key="3">
    <source>
        <dbReference type="Proteomes" id="UP000322927"/>
    </source>
</evidence>
<protein>
    <recommendedName>
        <fullName evidence="4">Peptidase inhibitor family I36 protein</fullName>
    </recommendedName>
</protein>
<dbReference type="AlphaFoldDB" id="A0A5P2BRT5"/>
<feature type="signal peptide" evidence="1">
    <location>
        <begin position="1"/>
        <end position="35"/>
    </location>
</feature>
<evidence type="ECO:0000256" key="1">
    <source>
        <dbReference type="SAM" id="SignalP"/>
    </source>
</evidence>
<dbReference type="Proteomes" id="UP000322927">
    <property type="component" value="Chromosome"/>
</dbReference>
<reference evidence="2 3" key="1">
    <citation type="submission" date="2018-05" db="EMBL/GenBank/DDBJ databases">
        <title>Streptomyces venezuelae.</title>
        <authorList>
            <person name="Kim W."/>
            <person name="Lee N."/>
            <person name="Cho B.-K."/>
        </authorList>
    </citation>
    <scope>NUCLEOTIDE SEQUENCE [LARGE SCALE GENOMIC DNA]</scope>
    <source>
        <strain evidence="2 3">ATCC 14584</strain>
    </source>
</reference>
<evidence type="ECO:0008006" key="4">
    <source>
        <dbReference type="Google" id="ProtNLM"/>
    </source>
</evidence>